<keyword evidence="6 8" id="KW-1133">Transmembrane helix</keyword>
<evidence type="ECO:0000256" key="8">
    <source>
        <dbReference type="SAM" id="Phobius"/>
    </source>
</evidence>
<dbReference type="GO" id="GO:0055085">
    <property type="term" value="P:transmembrane transport"/>
    <property type="evidence" value="ECO:0007669"/>
    <property type="project" value="TreeGrafter"/>
</dbReference>
<accession>A0A8I0ACM1</accession>
<feature type="transmembrane region" description="Helical" evidence="8">
    <location>
        <begin position="203"/>
        <end position="228"/>
    </location>
</feature>
<proteinExistence type="inferred from homology"/>
<evidence type="ECO:0000256" key="6">
    <source>
        <dbReference type="ARBA" id="ARBA00022989"/>
    </source>
</evidence>
<evidence type="ECO:0000256" key="4">
    <source>
        <dbReference type="ARBA" id="ARBA00022475"/>
    </source>
</evidence>
<comment type="subcellular location">
    <subcellularLocation>
        <location evidence="1">Cell membrane</location>
        <topology evidence="1">Multi-pass membrane protein</topology>
    </subcellularLocation>
</comment>
<keyword evidence="3" id="KW-0813">Transport</keyword>
<sequence length="342" mass="38219">MRREKRKKIIKNIVIIVILLILFLSYLYVEGIRDVVNLVVISFIVSYTLKPIRDYIVEKYRLSIRKAAMIIVLFCIASFIGIMYFMVPSLLSESRNIGGMLDNLEAYAILAAEKFDLDQIPLFETVYIQIGDKINTILSKEATSLFDNIIAILENLIGLAIVPVAAYYFLADGNVLYNKVLLIFSTEKRIIVRKINSHIDRVLSRYIISQIILSLIIGVLTFILMISLRLKMPLVLSVVNGLVNIIPYFGPIIGGVPIVFIAMTSSVTKGIIALVGVFIIQQVEGDFLAPKITGDCISMHPVTIILLLILGEKLAGVAGMVLCVPIAVIIKVIYDDINYYLF</sequence>
<gene>
    <name evidence="9" type="ORF">H8R92_05860</name>
</gene>
<feature type="transmembrane region" description="Helical" evidence="8">
    <location>
        <begin position="35"/>
        <end position="52"/>
    </location>
</feature>
<feature type="transmembrane region" description="Helical" evidence="8">
    <location>
        <begin position="149"/>
        <end position="170"/>
    </location>
</feature>
<feature type="transmembrane region" description="Helical" evidence="8">
    <location>
        <begin position="248"/>
        <end position="280"/>
    </location>
</feature>
<evidence type="ECO:0000256" key="7">
    <source>
        <dbReference type="ARBA" id="ARBA00023136"/>
    </source>
</evidence>
<feature type="transmembrane region" description="Helical" evidence="8">
    <location>
        <begin position="316"/>
        <end position="334"/>
    </location>
</feature>
<dbReference type="GO" id="GO:0005886">
    <property type="term" value="C:plasma membrane"/>
    <property type="evidence" value="ECO:0007669"/>
    <property type="project" value="UniProtKB-SubCell"/>
</dbReference>
<evidence type="ECO:0000256" key="5">
    <source>
        <dbReference type="ARBA" id="ARBA00022692"/>
    </source>
</evidence>
<evidence type="ECO:0000256" key="3">
    <source>
        <dbReference type="ARBA" id="ARBA00022448"/>
    </source>
</evidence>
<feature type="transmembrane region" description="Helical" evidence="8">
    <location>
        <begin position="12"/>
        <end position="29"/>
    </location>
</feature>
<dbReference type="RefSeq" id="WP_186834947.1">
    <property type="nucleotide sequence ID" value="NZ_JACOOQ010000007.1"/>
</dbReference>
<keyword evidence="4" id="KW-1003">Cell membrane</keyword>
<dbReference type="Pfam" id="PF01594">
    <property type="entry name" value="AI-2E_transport"/>
    <property type="match status" value="1"/>
</dbReference>
<protein>
    <submittedName>
        <fullName evidence="9">AI-2E family transporter</fullName>
    </submittedName>
</protein>
<evidence type="ECO:0000313" key="9">
    <source>
        <dbReference type="EMBL" id="MBC5639964.1"/>
    </source>
</evidence>
<dbReference type="AlphaFoldDB" id="A0A8I0ACM1"/>
<dbReference type="PANTHER" id="PTHR21716">
    <property type="entry name" value="TRANSMEMBRANE PROTEIN"/>
    <property type="match status" value="1"/>
</dbReference>
<feature type="transmembrane region" description="Helical" evidence="8">
    <location>
        <begin position="64"/>
        <end position="87"/>
    </location>
</feature>
<dbReference type="EMBL" id="JACOOQ010000007">
    <property type="protein sequence ID" value="MBC5639964.1"/>
    <property type="molecule type" value="Genomic_DNA"/>
</dbReference>
<reference evidence="9" key="1">
    <citation type="submission" date="2020-08" db="EMBL/GenBank/DDBJ databases">
        <title>Genome public.</title>
        <authorList>
            <person name="Liu C."/>
            <person name="Sun Q."/>
        </authorList>
    </citation>
    <scope>NUCLEOTIDE SEQUENCE</scope>
    <source>
        <strain evidence="9">NSJ-42</strain>
    </source>
</reference>
<dbReference type="Proteomes" id="UP000662088">
    <property type="component" value="Unassembled WGS sequence"/>
</dbReference>
<comment type="similarity">
    <text evidence="2">Belongs to the autoinducer-2 exporter (AI-2E) (TC 2.A.86) family.</text>
</comment>
<evidence type="ECO:0000256" key="1">
    <source>
        <dbReference type="ARBA" id="ARBA00004651"/>
    </source>
</evidence>
<comment type="caution">
    <text evidence="9">The sequence shown here is derived from an EMBL/GenBank/DDBJ whole genome shotgun (WGS) entry which is preliminary data.</text>
</comment>
<organism evidence="9 10">
    <name type="scientific">Clostridium lentum</name>
    <dbReference type="NCBI Taxonomy" id="2763037"/>
    <lineage>
        <taxon>Bacteria</taxon>
        <taxon>Bacillati</taxon>
        <taxon>Bacillota</taxon>
        <taxon>Clostridia</taxon>
        <taxon>Eubacteriales</taxon>
        <taxon>Clostridiaceae</taxon>
        <taxon>Clostridium</taxon>
    </lineage>
</organism>
<evidence type="ECO:0000313" key="10">
    <source>
        <dbReference type="Proteomes" id="UP000662088"/>
    </source>
</evidence>
<dbReference type="PANTHER" id="PTHR21716:SF53">
    <property type="entry name" value="PERMEASE PERM-RELATED"/>
    <property type="match status" value="1"/>
</dbReference>
<evidence type="ECO:0000256" key="2">
    <source>
        <dbReference type="ARBA" id="ARBA00009773"/>
    </source>
</evidence>
<name>A0A8I0ACM1_9CLOT</name>
<keyword evidence="5 8" id="KW-0812">Transmembrane</keyword>
<dbReference type="InterPro" id="IPR002549">
    <property type="entry name" value="AI-2E-like"/>
</dbReference>
<keyword evidence="10" id="KW-1185">Reference proteome</keyword>
<keyword evidence="7 8" id="KW-0472">Membrane</keyword>